<comment type="caution">
    <text evidence="1">The sequence shown here is derived from an EMBL/GenBank/DDBJ whole genome shotgun (WGS) entry which is preliminary data.</text>
</comment>
<dbReference type="STRING" id="1423745.GCA_001311215_01692"/>
<dbReference type="AlphaFoldDB" id="A0A0R2CE52"/>
<dbReference type="PATRIC" id="fig|1423745.4.peg.554"/>
<proteinExistence type="predicted"/>
<sequence>MDMEIKNNATELLFLMMNALLESNDLVQSRCFNEKLSDGKTMRHFEFDVLKNTPTKNKGAF</sequence>
<evidence type="ECO:0000313" key="1">
    <source>
        <dbReference type="EMBL" id="KRM89346.1"/>
    </source>
</evidence>
<evidence type="ECO:0000313" key="2">
    <source>
        <dbReference type="Proteomes" id="UP000051586"/>
    </source>
</evidence>
<dbReference type="Proteomes" id="UP000051586">
    <property type="component" value="Unassembled WGS sequence"/>
</dbReference>
<accession>A0A0R2CE52</accession>
<gene>
    <name evidence="1" type="ORF">FC87_GL000528</name>
</gene>
<dbReference type="RefSeq" id="WP_054690879.1">
    <property type="nucleotide sequence ID" value="NZ_BBAK01000011.1"/>
</dbReference>
<organism evidence="1 2">
    <name type="scientific">Fructilactobacillus florum DSM 22689 = JCM 16035</name>
    <dbReference type="NCBI Taxonomy" id="1423745"/>
    <lineage>
        <taxon>Bacteria</taxon>
        <taxon>Bacillati</taxon>
        <taxon>Bacillota</taxon>
        <taxon>Bacilli</taxon>
        <taxon>Lactobacillales</taxon>
        <taxon>Lactobacillaceae</taxon>
        <taxon>Fructilactobacillus</taxon>
    </lineage>
</organism>
<reference evidence="1 2" key="1">
    <citation type="journal article" date="2015" name="Genome Announc.">
        <title>Expanding the biotechnology potential of lactobacilli through comparative genomics of 213 strains and associated genera.</title>
        <authorList>
            <person name="Sun Z."/>
            <person name="Harris H.M."/>
            <person name="McCann A."/>
            <person name="Guo C."/>
            <person name="Argimon S."/>
            <person name="Zhang W."/>
            <person name="Yang X."/>
            <person name="Jeffery I.B."/>
            <person name="Cooney J.C."/>
            <person name="Kagawa T.F."/>
            <person name="Liu W."/>
            <person name="Song Y."/>
            <person name="Salvetti E."/>
            <person name="Wrobel A."/>
            <person name="Rasinkangas P."/>
            <person name="Parkhill J."/>
            <person name="Rea M.C."/>
            <person name="O'Sullivan O."/>
            <person name="Ritari J."/>
            <person name="Douillard F.P."/>
            <person name="Paul Ross R."/>
            <person name="Yang R."/>
            <person name="Briner A.E."/>
            <person name="Felis G.E."/>
            <person name="de Vos W.M."/>
            <person name="Barrangou R."/>
            <person name="Klaenhammer T.R."/>
            <person name="Caufield P.W."/>
            <person name="Cui Y."/>
            <person name="Zhang H."/>
            <person name="O'Toole P.W."/>
        </authorList>
    </citation>
    <scope>NUCLEOTIDE SEQUENCE [LARGE SCALE GENOMIC DNA]</scope>
    <source>
        <strain evidence="1 2">DSM 22689</strain>
    </source>
</reference>
<protein>
    <submittedName>
        <fullName evidence="1">Uncharacterized protein</fullName>
    </submittedName>
</protein>
<dbReference type="EMBL" id="AYZI01000022">
    <property type="protein sequence ID" value="KRM89346.1"/>
    <property type="molecule type" value="Genomic_DNA"/>
</dbReference>
<name>A0A0R2CE52_9LACO</name>